<dbReference type="EMBL" id="CP051487">
    <property type="protein sequence ID" value="QJC78974.1"/>
    <property type="molecule type" value="Genomic_DNA"/>
</dbReference>
<name>A0AAE7DDY4_9PSED</name>
<sequence>MCWRLSRMPNSLVNNTSDHSFDGTTPPFKYSTMPLARRVIKQLIALSA</sequence>
<organism evidence="1 2">
    <name type="scientific">Pseudomonas umsongensis</name>
    <dbReference type="NCBI Taxonomy" id="198618"/>
    <lineage>
        <taxon>Bacteria</taxon>
        <taxon>Pseudomonadati</taxon>
        <taxon>Pseudomonadota</taxon>
        <taxon>Gammaproteobacteria</taxon>
        <taxon>Pseudomonadales</taxon>
        <taxon>Pseudomonadaceae</taxon>
        <taxon>Pseudomonas</taxon>
    </lineage>
</organism>
<evidence type="ECO:0000313" key="2">
    <source>
        <dbReference type="Proteomes" id="UP000501367"/>
    </source>
</evidence>
<reference evidence="1 2" key="1">
    <citation type="submission" date="2020-04" db="EMBL/GenBank/DDBJ databases">
        <authorList>
            <person name="Yao Y."/>
            <person name="He Z."/>
        </authorList>
    </citation>
    <scope>NUCLEOTIDE SEQUENCE [LARGE SCALE GENOMIC DNA]</scope>
    <source>
        <strain evidence="1 2">CY-1</strain>
    </source>
</reference>
<accession>A0AAE7DDY4</accession>
<evidence type="ECO:0000313" key="1">
    <source>
        <dbReference type="EMBL" id="QJC78974.1"/>
    </source>
</evidence>
<proteinExistence type="predicted"/>
<dbReference type="Proteomes" id="UP000501367">
    <property type="component" value="Chromosome"/>
</dbReference>
<protein>
    <submittedName>
        <fullName evidence="1">Uncharacterized protein</fullName>
    </submittedName>
</protein>
<gene>
    <name evidence="1" type="ORF">HGP31_11860</name>
</gene>
<dbReference type="RefSeq" id="WP_168757799.1">
    <property type="nucleotide sequence ID" value="NZ_CP051487.1"/>
</dbReference>
<dbReference type="GeneID" id="72194280"/>
<dbReference type="AlphaFoldDB" id="A0AAE7DDY4"/>
<dbReference type="KEGG" id="pum:HGP31_11860"/>